<keyword evidence="4" id="KW-0328">Glycosyltransferase</keyword>
<reference evidence="4" key="1">
    <citation type="submission" date="2023-06" db="EMBL/GenBank/DDBJ databases">
        <title>Robiginitalea aurantiacus sp. nov. and Algoriphagus sediminis sp. nov., isolated from coastal sediment.</title>
        <authorList>
            <person name="Zhou Z.Y."/>
            <person name="An J."/>
            <person name="Jia Y.W."/>
            <person name="Du Z.J."/>
        </authorList>
    </citation>
    <scope>NUCLEOTIDE SEQUENCE</scope>
    <source>
        <strain evidence="4">C2-7</strain>
    </source>
</reference>
<accession>A0ABT7YER8</accession>
<dbReference type="InterPro" id="IPR001296">
    <property type="entry name" value="Glyco_trans_1"/>
</dbReference>
<protein>
    <submittedName>
        <fullName evidence="4">Glycosyltransferase</fullName>
        <ecNumber evidence="4">2.4.-.-</ecNumber>
    </submittedName>
</protein>
<name>A0ABT7YER8_9BACT</name>
<evidence type="ECO:0000313" key="5">
    <source>
        <dbReference type="Proteomes" id="UP001171916"/>
    </source>
</evidence>
<dbReference type="EC" id="2.4.-.-" evidence="4"/>
<keyword evidence="5" id="KW-1185">Reference proteome</keyword>
<proteinExistence type="predicted"/>
<dbReference type="Gene3D" id="3.40.50.2000">
    <property type="entry name" value="Glycogen Phosphorylase B"/>
    <property type="match status" value="3"/>
</dbReference>
<evidence type="ECO:0000256" key="1">
    <source>
        <dbReference type="SAM" id="MobiDB-lite"/>
    </source>
</evidence>
<dbReference type="InterPro" id="IPR028098">
    <property type="entry name" value="Glyco_trans_4-like_N"/>
</dbReference>
<dbReference type="RefSeq" id="WP_290000378.1">
    <property type="nucleotide sequence ID" value="NZ_JAUEPH010000004.1"/>
</dbReference>
<dbReference type="EMBL" id="JAUEPH010000004">
    <property type="protein sequence ID" value="MDN3204689.1"/>
    <property type="molecule type" value="Genomic_DNA"/>
</dbReference>
<dbReference type="Pfam" id="PF13439">
    <property type="entry name" value="Glyco_transf_4"/>
    <property type="match status" value="1"/>
</dbReference>
<gene>
    <name evidence="4" type="ORF">QVH07_11045</name>
</gene>
<keyword evidence="4" id="KW-0808">Transferase</keyword>
<dbReference type="Proteomes" id="UP001171916">
    <property type="component" value="Unassembled WGS sequence"/>
</dbReference>
<dbReference type="PANTHER" id="PTHR12526">
    <property type="entry name" value="GLYCOSYLTRANSFERASE"/>
    <property type="match status" value="1"/>
</dbReference>
<dbReference type="SUPFAM" id="SSF53756">
    <property type="entry name" value="UDP-Glycosyltransferase/glycogen phosphorylase"/>
    <property type="match status" value="1"/>
</dbReference>
<feature type="compositionally biased region" description="Basic and acidic residues" evidence="1">
    <location>
        <begin position="234"/>
        <end position="247"/>
    </location>
</feature>
<evidence type="ECO:0000259" key="3">
    <source>
        <dbReference type="Pfam" id="PF13439"/>
    </source>
</evidence>
<organism evidence="4 5">
    <name type="scientific">Algoriphagus sediminis</name>
    <dbReference type="NCBI Taxonomy" id="3057113"/>
    <lineage>
        <taxon>Bacteria</taxon>
        <taxon>Pseudomonadati</taxon>
        <taxon>Bacteroidota</taxon>
        <taxon>Cytophagia</taxon>
        <taxon>Cytophagales</taxon>
        <taxon>Cyclobacteriaceae</taxon>
        <taxon>Algoriphagus</taxon>
    </lineage>
</organism>
<feature type="region of interest" description="Disordered" evidence="1">
    <location>
        <begin position="216"/>
        <end position="247"/>
    </location>
</feature>
<evidence type="ECO:0000259" key="2">
    <source>
        <dbReference type="Pfam" id="PF00534"/>
    </source>
</evidence>
<feature type="domain" description="Glycosyl transferase family 1" evidence="2">
    <location>
        <begin position="263"/>
        <end position="417"/>
    </location>
</feature>
<dbReference type="Pfam" id="PF00534">
    <property type="entry name" value="Glycos_transf_1"/>
    <property type="match status" value="1"/>
</dbReference>
<feature type="domain" description="Glycosyltransferase subfamily 4-like N-terminal" evidence="3">
    <location>
        <begin position="17"/>
        <end position="178"/>
    </location>
</feature>
<comment type="caution">
    <text evidence="4">The sequence shown here is derived from an EMBL/GenBank/DDBJ whole genome shotgun (WGS) entry which is preliminary data.</text>
</comment>
<dbReference type="PANTHER" id="PTHR12526:SF630">
    <property type="entry name" value="GLYCOSYLTRANSFERASE"/>
    <property type="match status" value="1"/>
</dbReference>
<dbReference type="GO" id="GO:0016757">
    <property type="term" value="F:glycosyltransferase activity"/>
    <property type="evidence" value="ECO:0007669"/>
    <property type="project" value="UniProtKB-KW"/>
</dbReference>
<evidence type="ECO:0000313" key="4">
    <source>
        <dbReference type="EMBL" id="MDN3204689.1"/>
    </source>
</evidence>
<sequence length="445" mass="50599">MPKKLKILHLIKSLGRGGAEKLIPETAKVHNQANYEFFCLYFYHQENNIVEELEASGIQVELIPSGNLGLFFQVRKVREFIQEKEIDIVHAHLPWAGILSRLVGKEIDIPIVYTEHNTWDRYNSISYWGNRFTFKKQDVAIAVSNEVALSMQLNSIFDPYQRGGRLKVRVIQNGVNTDIFRRIFFGGQGFVSRDQGLGKRDQGLGNREDRTLKNYPVDKFSEGPECGEELEYSDQGKGKRDLGKGKSESDCRASLAMTKQSQKGYNFLSYGRLLERKGFQDAIQAFSMVLQKYPNCTLTIFGEGTFRHNLEDLIHTLAIKDSVSLPGKVINPADLLLNYDCFIFPSWYEGFSGALVEAMMVGIPIIASDISMNLEAVSDRETALVYPVGQVEALIEKMIWAISCKEKVKVLGEKARQKAKKDFDIEVISKDYEKVLYSVFERIEK</sequence>